<organism evidence="2 3">
    <name type="scientific">Strigamia maritima</name>
    <name type="common">European centipede</name>
    <name type="synonym">Geophilus maritimus</name>
    <dbReference type="NCBI Taxonomy" id="126957"/>
    <lineage>
        <taxon>Eukaryota</taxon>
        <taxon>Metazoa</taxon>
        <taxon>Ecdysozoa</taxon>
        <taxon>Arthropoda</taxon>
        <taxon>Myriapoda</taxon>
        <taxon>Chilopoda</taxon>
        <taxon>Pleurostigmophora</taxon>
        <taxon>Geophilomorpha</taxon>
        <taxon>Linotaeniidae</taxon>
        <taxon>Strigamia</taxon>
    </lineage>
</organism>
<dbReference type="EnsemblMetazoa" id="SMAR003461-RA">
    <property type="protein sequence ID" value="SMAR003461-PA"/>
    <property type="gene ID" value="SMAR003461"/>
</dbReference>
<dbReference type="GO" id="GO:0008299">
    <property type="term" value="P:isoprenoid biosynthetic process"/>
    <property type="evidence" value="ECO:0007669"/>
    <property type="project" value="InterPro"/>
</dbReference>
<protein>
    <recommendedName>
        <fullName evidence="4">Decaprenyl-diphosphate synthase subunit 2</fullName>
    </recommendedName>
</protein>
<evidence type="ECO:0000256" key="1">
    <source>
        <dbReference type="RuleBase" id="RU004466"/>
    </source>
</evidence>
<dbReference type="STRING" id="126957.T1IQY2"/>
<accession>T1IQY2</accession>
<dbReference type="Proteomes" id="UP000014500">
    <property type="component" value="Unassembled WGS sequence"/>
</dbReference>
<dbReference type="EMBL" id="JH431323">
    <property type="status" value="NOT_ANNOTATED_CDS"/>
    <property type="molecule type" value="Genomic_DNA"/>
</dbReference>
<proteinExistence type="inferred from homology"/>
<name>T1IQY2_STRMM</name>
<comment type="similarity">
    <text evidence="1">Belongs to the FPP/GGPP synthase family.</text>
</comment>
<sequence length="380" mass="42775">MKSFNFLHCRKFINRVKHTTRNLSTVKSSNQLDWNRVVSDAERVVGYPTSYLSLRCLLSDEISNLAAHVRKLVGTGHPLLKTAKRLIYNGKSYMHTRGLVVLLISKTAGQKSEGSINDPVTDGISYRQRSLAEITEMIHMAHQIHRGVVNVSNLLFPDKNTFQDMEFGNKIAVLCGDYLFASASKSLATLRHPDVAELITKAMRDFTQAEFINDHDVHGNSVSVSGMTVSDWEEKNYLLTASLLAESCKAALILANHDEMLQNEAFKFGRNIALAWQVHSELQPFTDIQKHPPGMPFDLTSVPVLTHLKVDPELRNYIGNNKQNLDNVDYKFVREVVLSGTGINQTKKLCQNYAEKSVECLNSFSISDANFALRKMIEFL</sequence>
<dbReference type="InterPro" id="IPR000092">
    <property type="entry name" value="Polyprenyl_synt"/>
</dbReference>
<dbReference type="PhylomeDB" id="T1IQY2"/>
<keyword evidence="1" id="KW-0808">Transferase</keyword>
<evidence type="ECO:0000313" key="2">
    <source>
        <dbReference type="EnsemblMetazoa" id="SMAR003461-PA"/>
    </source>
</evidence>
<dbReference type="PANTHER" id="PTHR12001">
    <property type="entry name" value="GERANYLGERANYL PYROPHOSPHATE SYNTHASE"/>
    <property type="match status" value="1"/>
</dbReference>
<evidence type="ECO:0000313" key="3">
    <source>
        <dbReference type="Proteomes" id="UP000014500"/>
    </source>
</evidence>
<dbReference type="GO" id="GO:0006744">
    <property type="term" value="P:ubiquinone biosynthetic process"/>
    <property type="evidence" value="ECO:0007669"/>
    <property type="project" value="TreeGrafter"/>
</dbReference>
<dbReference type="GO" id="GO:0004659">
    <property type="term" value="F:prenyltransferase activity"/>
    <property type="evidence" value="ECO:0007669"/>
    <property type="project" value="InterPro"/>
</dbReference>
<dbReference type="OMA" id="YPTSYFS"/>
<reference evidence="2" key="2">
    <citation type="submission" date="2015-02" db="UniProtKB">
        <authorList>
            <consortium name="EnsemblMetazoa"/>
        </authorList>
    </citation>
    <scope>IDENTIFICATION</scope>
</reference>
<dbReference type="GO" id="GO:1990234">
    <property type="term" value="C:transferase complex"/>
    <property type="evidence" value="ECO:0007669"/>
    <property type="project" value="TreeGrafter"/>
</dbReference>
<dbReference type="SUPFAM" id="SSF48576">
    <property type="entry name" value="Terpenoid synthases"/>
    <property type="match status" value="1"/>
</dbReference>
<dbReference type="AlphaFoldDB" id="T1IQY2"/>
<dbReference type="HOGENOM" id="CLU_014015_3_1_1"/>
<dbReference type="CDD" id="cd00867">
    <property type="entry name" value="Trans_IPPS"/>
    <property type="match status" value="1"/>
</dbReference>
<dbReference type="InterPro" id="IPR008949">
    <property type="entry name" value="Isoprenoid_synthase_dom_sf"/>
</dbReference>
<reference evidence="3" key="1">
    <citation type="submission" date="2011-05" db="EMBL/GenBank/DDBJ databases">
        <authorList>
            <person name="Richards S.R."/>
            <person name="Qu J."/>
            <person name="Jiang H."/>
            <person name="Jhangiani S.N."/>
            <person name="Agravi P."/>
            <person name="Goodspeed R."/>
            <person name="Gross S."/>
            <person name="Mandapat C."/>
            <person name="Jackson L."/>
            <person name="Mathew T."/>
            <person name="Pu L."/>
            <person name="Thornton R."/>
            <person name="Saada N."/>
            <person name="Wilczek-Boney K.B."/>
            <person name="Lee S."/>
            <person name="Kovar C."/>
            <person name="Wu Y."/>
            <person name="Scherer S.E."/>
            <person name="Worley K.C."/>
            <person name="Muzny D.M."/>
            <person name="Gibbs R."/>
        </authorList>
    </citation>
    <scope>NUCLEOTIDE SEQUENCE</scope>
    <source>
        <strain evidence="3">Brora</strain>
    </source>
</reference>
<keyword evidence="3" id="KW-1185">Reference proteome</keyword>
<dbReference type="GO" id="GO:0005739">
    <property type="term" value="C:mitochondrion"/>
    <property type="evidence" value="ECO:0007669"/>
    <property type="project" value="TreeGrafter"/>
</dbReference>
<dbReference type="GO" id="GO:0042811">
    <property type="term" value="P:pheromone biosynthetic process"/>
    <property type="evidence" value="ECO:0007669"/>
    <property type="project" value="UniProtKB-ARBA"/>
</dbReference>
<dbReference type="PANTHER" id="PTHR12001:SF55">
    <property type="entry name" value="ALL TRANS-POLYPRENYL-DIPHOSPHATE SYNTHASE PDSS2"/>
    <property type="match status" value="1"/>
</dbReference>
<dbReference type="eggNOG" id="KOG0776">
    <property type="taxonomic scope" value="Eukaryota"/>
</dbReference>
<dbReference type="Gene3D" id="1.10.600.10">
    <property type="entry name" value="Farnesyl Diphosphate Synthase"/>
    <property type="match status" value="1"/>
</dbReference>
<dbReference type="Pfam" id="PF00348">
    <property type="entry name" value="polyprenyl_synt"/>
    <property type="match status" value="1"/>
</dbReference>
<evidence type="ECO:0008006" key="4">
    <source>
        <dbReference type="Google" id="ProtNLM"/>
    </source>
</evidence>